<keyword evidence="4" id="KW-0788">Thiol protease</keyword>
<evidence type="ECO:0000256" key="4">
    <source>
        <dbReference type="ARBA" id="ARBA00022807"/>
    </source>
</evidence>
<proteinExistence type="inferred from homology"/>
<dbReference type="Gene3D" id="3.90.1720.10">
    <property type="entry name" value="endopeptidase domain like (from Nostoc punctiforme)"/>
    <property type="match status" value="1"/>
</dbReference>
<dbReference type="RefSeq" id="WP_380027978.1">
    <property type="nucleotide sequence ID" value="NZ_JBHSHC010000131.1"/>
</dbReference>
<evidence type="ECO:0000313" key="7">
    <source>
        <dbReference type="Proteomes" id="UP001596002"/>
    </source>
</evidence>
<evidence type="ECO:0000256" key="2">
    <source>
        <dbReference type="ARBA" id="ARBA00022670"/>
    </source>
</evidence>
<organism evidence="6 7">
    <name type="scientific">Effusibacillus consociatus</name>
    <dbReference type="NCBI Taxonomy" id="1117041"/>
    <lineage>
        <taxon>Bacteria</taxon>
        <taxon>Bacillati</taxon>
        <taxon>Bacillota</taxon>
        <taxon>Bacilli</taxon>
        <taxon>Bacillales</taxon>
        <taxon>Alicyclobacillaceae</taxon>
        <taxon>Effusibacillus</taxon>
    </lineage>
</organism>
<dbReference type="Pfam" id="PF00877">
    <property type="entry name" value="NLPC_P60"/>
    <property type="match status" value="1"/>
</dbReference>
<dbReference type="InterPro" id="IPR038765">
    <property type="entry name" value="Papain-like_cys_pep_sf"/>
</dbReference>
<protein>
    <submittedName>
        <fullName evidence="6">NlpC/P60 family protein</fullName>
    </submittedName>
</protein>
<keyword evidence="7" id="KW-1185">Reference proteome</keyword>
<reference evidence="7" key="1">
    <citation type="journal article" date="2019" name="Int. J. Syst. Evol. Microbiol.">
        <title>The Global Catalogue of Microorganisms (GCM) 10K type strain sequencing project: providing services to taxonomists for standard genome sequencing and annotation.</title>
        <authorList>
            <consortium name="The Broad Institute Genomics Platform"/>
            <consortium name="The Broad Institute Genome Sequencing Center for Infectious Disease"/>
            <person name="Wu L."/>
            <person name="Ma J."/>
        </authorList>
    </citation>
    <scope>NUCLEOTIDE SEQUENCE [LARGE SCALE GENOMIC DNA]</scope>
    <source>
        <strain evidence="7">WYCCWR 12678</strain>
    </source>
</reference>
<comment type="similarity">
    <text evidence="1">Belongs to the peptidase C40 family.</text>
</comment>
<name>A0ABV9Q6K4_9BACL</name>
<feature type="domain" description="NlpC/P60" evidence="5">
    <location>
        <begin position="72"/>
        <end position="225"/>
    </location>
</feature>
<dbReference type="SUPFAM" id="SSF54001">
    <property type="entry name" value="Cysteine proteinases"/>
    <property type="match status" value="1"/>
</dbReference>
<feature type="non-terminal residue" evidence="6">
    <location>
        <position position="1"/>
    </location>
</feature>
<dbReference type="EMBL" id="JBHSHC010000131">
    <property type="protein sequence ID" value="MFC4769449.1"/>
    <property type="molecule type" value="Genomic_DNA"/>
</dbReference>
<keyword evidence="2" id="KW-0645">Protease</keyword>
<dbReference type="InterPro" id="IPR000064">
    <property type="entry name" value="NLP_P60_dom"/>
</dbReference>
<dbReference type="PROSITE" id="PS51935">
    <property type="entry name" value="NLPC_P60"/>
    <property type="match status" value="1"/>
</dbReference>
<sequence length="262" mass="29549">VIIFVISRTGNSVSLWALCYSGNIINPALASTSDVLAKSEAIQKYKRYYSDYTQEELKYIQQYRDASRNIKGSLGDQIVERAIWYMENGYMVYGHGYNSYQKKGIVDCSEYTKLVYGDFGFNITDVARKYGSVGTRIEGVYPEKVNGKWRLKGTENLRPGDILTWWAKDSKGNKYISHVAIYMGMINGQPAVIGTRSQGNPTAIGIVNNFSYWWGSNFFTAQRVLPEGSWTPGQVPKGHEAKPPVIPESYVLPPQKRIVIPK</sequence>
<dbReference type="Proteomes" id="UP001596002">
    <property type="component" value="Unassembled WGS sequence"/>
</dbReference>
<keyword evidence="3" id="KW-0378">Hydrolase</keyword>
<evidence type="ECO:0000256" key="1">
    <source>
        <dbReference type="ARBA" id="ARBA00007074"/>
    </source>
</evidence>
<evidence type="ECO:0000259" key="5">
    <source>
        <dbReference type="PROSITE" id="PS51935"/>
    </source>
</evidence>
<comment type="caution">
    <text evidence="6">The sequence shown here is derived from an EMBL/GenBank/DDBJ whole genome shotgun (WGS) entry which is preliminary data.</text>
</comment>
<accession>A0ABV9Q6K4</accession>
<evidence type="ECO:0000313" key="6">
    <source>
        <dbReference type="EMBL" id="MFC4769449.1"/>
    </source>
</evidence>
<evidence type="ECO:0000256" key="3">
    <source>
        <dbReference type="ARBA" id="ARBA00022801"/>
    </source>
</evidence>
<gene>
    <name evidence="6" type="ORF">ACFO8Q_19135</name>
</gene>